<dbReference type="Proteomes" id="UP000674318">
    <property type="component" value="Chromosome 35"/>
</dbReference>
<organism evidence="2 3">
    <name type="scientific">Porcisia hertigi</name>
    <dbReference type="NCBI Taxonomy" id="2761500"/>
    <lineage>
        <taxon>Eukaryota</taxon>
        <taxon>Discoba</taxon>
        <taxon>Euglenozoa</taxon>
        <taxon>Kinetoplastea</taxon>
        <taxon>Metakinetoplastina</taxon>
        <taxon>Trypanosomatida</taxon>
        <taxon>Trypanosomatidae</taxon>
        <taxon>Leishmaniinae</taxon>
        <taxon>Porcisia</taxon>
    </lineage>
</organism>
<accession>A0A836KZ29</accession>
<evidence type="ECO:0000256" key="1">
    <source>
        <dbReference type="SAM" id="MobiDB-lite"/>
    </source>
</evidence>
<feature type="region of interest" description="Disordered" evidence="1">
    <location>
        <begin position="34"/>
        <end position="57"/>
    </location>
</feature>
<keyword evidence="3" id="KW-1185">Reference proteome</keyword>
<dbReference type="EMBL" id="JAFJZO010000035">
    <property type="protein sequence ID" value="KAG5492471.1"/>
    <property type="molecule type" value="Genomic_DNA"/>
</dbReference>
<comment type="caution">
    <text evidence="2">The sequence shown here is derived from an EMBL/GenBank/DDBJ whole genome shotgun (WGS) entry which is preliminary data.</text>
</comment>
<feature type="compositionally biased region" description="Basic and acidic residues" evidence="1">
    <location>
        <begin position="41"/>
        <end position="51"/>
    </location>
</feature>
<dbReference type="GeneID" id="94287175"/>
<feature type="region of interest" description="Disordered" evidence="1">
    <location>
        <begin position="221"/>
        <end position="248"/>
    </location>
</feature>
<proteinExistence type="predicted"/>
<dbReference type="AlphaFoldDB" id="A0A836KZ29"/>
<dbReference type="KEGG" id="phet:94287175"/>
<evidence type="ECO:0000313" key="3">
    <source>
        <dbReference type="Proteomes" id="UP000674318"/>
    </source>
</evidence>
<dbReference type="OrthoDB" id="264127at2759"/>
<feature type="compositionally biased region" description="Low complexity" evidence="1">
    <location>
        <begin position="222"/>
        <end position="232"/>
    </location>
</feature>
<evidence type="ECO:0000313" key="2">
    <source>
        <dbReference type="EMBL" id="KAG5492471.1"/>
    </source>
</evidence>
<gene>
    <name evidence="2" type="ORF">JKF63_01049</name>
</gene>
<name>A0A836KZ29_9TRYP</name>
<sequence>MDSRPCATASPLCTSGLTKYAALLAGLERSCRVAPGTDSRSIPHTESREHCGSAASTHTAESPASLLALSSSDATDLLSVSTSFASYSPLTAQRRRKAAGVPSSTPSMPFELRIHQRRGKGVHGGTRHGCEAFAQNARLVDPYASVSPTLSINSPALATDRRSNDSYLPLAALAPWPGKAQCPRGAGNDAGEGGLATRSSRTSDDYLHYYLTYYGRRILAKSSSPNTRNPRSSAEREAPRNGEGSANSTAMLASDQCDSREALASTESSIVGSCAVPRAFVSIPGCSPIRAGGEDAFVGAVGYSDEAGTSSLNVVCRLIFTPVTSPIPP</sequence>
<reference evidence="2 3" key="1">
    <citation type="submission" date="2021-02" db="EMBL/GenBank/DDBJ databases">
        <title>Porcisia hertigi Genome sequencing and assembly.</title>
        <authorList>
            <person name="Almutairi H."/>
            <person name="Gatherer D."/>
        </authorList>
    </citation>
    <scope>NUCLEOTIDE SEQUENCE [LARGE SCALE GENOMIC DNA]</scope>
    <source>
        <strain evidence="2 3">C119</strain>
    </source>
</reference>
<dbReference type="RefSeq" id="XP_067753255.1">
    <property type="nucleotide sequence ID" value="XM_067897098.1"/>
</dbReference>
<protein>
    <submittedName>
        <fullName evidence="2">Uncharacterized protein</fullName>
    </submittedName>
</protein>